<reference evidence="3" key="1">
    <citation type="journal article" date="2019" name="Int. J. Syst. Evol. Microbiol.">
        <title>The Global Catalogue of Microorganisms (GCM) 10K type strain sequencing project: providing services to taxonomists for standard genome sequencing and annotation.</title>
        <authorList>
            <consortium name="The Broad Institute Genomics Platform"/>
            <consortium name="The Broad Institute Genome Sequencing Center for Infectious Disease"/>
            <person name="Wu L."/>
            <person name="Ma J."/>
        </authorList>
    </citation>
    <scope>NUCLEOTIDE SEQUENCE [LARGE SCALE GENOMIC DNA]</scope>
    <source>
        <strain evidence="3">CGMCC 1.15731</strain>
    </source>
</reference>
<evidence type="ECO:0000313" key="3">
    <source>
        <dbReference type="Proteomes" id="UP001596042"/>
    </source>
</evidence>
<dbReference type="SUPFAM" id="SSF53474">
    <property type="entry name" value="alpha/beta-Hydrolases"/>
    <property type="match status" value="1"/>
</dbReference>
<proteinExistence type="predicted"/>
<feature type="signal peptide" evidence="1">
    <location>
        <begin position="1"/>
        <end position="23"/>
    </location>
</feature>
<dbReference type="GO" id="GO:0016787">
    <property type="term" value="F:hydrolase activity"/>
    <property type="evidence" value="ECO:0007669"/>
    <property type="project" value="UniProtKB-KW"/>
</dbReference>
<evidence type="ECO:0000256" key="1">
    <source>
        <dbReference type="SAM" id="SignalP"/>
    </source>
</evidence>
<sequence>MVKKMFIAALAAAALTCMTDAGSAEGQYVSATGQGRARNAIAASMKDMPGTPRLGAGVTMHEKKMTDETAASTPEQNFSRSKRFIHRFYTPENASNELIVLLHGSGGNEASLVPMAQRIWPRATLLGIRGRVMQDGGTRWYKRITPVKFDQKDIRLEANAFVTFLTRLADEKDLDLSRATFVGYSNGANLLASVMLLHPDLVKRAVLMRSMPVLDDAPMADLGKARVLTIAGVDDKLYSPFAPALSALLRSRGARVESRTIPADHMIGEQDVATISQWLASLGSEGNPAVSMQVQAPARKNPDPAQ</sequence>
<protein>
    <submittedName>
        <fullName evidence="2">Alpha/beta hydrolase</fullName>
    </submittedName>
</protein>
<dbReference type="Gene3D" id="3.40.50.1820">
    <property type="entry name" value="alpha/beta hydrolase"/>
    <property type="match status" value="1"/>
</dbReference>
<keyword evidence="3" id="KW-1185">Reference proteome</keyword>
<accession>A0ABV9H1T8</accession>
<organism evidence="2 3">
    <name type="scientific">Daeguia caeni</name>
    <dbReference type="NCBI Taxonomy" id="439612"/>
    <lineage>
        <taxon>Bacteria</taxon>
        <taxon>Pseudomonadati</taxon>
        <taxon>Pseudomonadota</taxon>
        <taxon>Alphaproteobacteria</taxon>
        <taxon>Hyphomicrobiales</taxon>
        <taxon>Brucellaceae</taxon>
        <taxon>Daeguia</taxon>
    </lineage>
</organism>
<dbReference type="Proteomes" id="UP001596042">
    <property type="component" value="Unassembled WGS sequence"/>
</dbReference>
<keyword evidence="1" id="KW-0732">Signal</keyword>
<dbReference type="EMBL" id="JBHSEL010000036">
    <property type="protein sequence ID" value="MFC4624383.1"/>
    <property type="molecule type" value="Genomic_DNA"/>
</dbReference>
<dbReference type="InterPro" id="IPR029058">
    <property type="entry name" value="AB_hydrolase_fold"/>
</dbReference>
<name>A0ABV9H1T8_9HYPH</name>
<dbReference type="RefSeq" id="WP_374831860.1">
    <property type="nucleotide sequence ID" value="NZ_JBHEEZ010000011.1"/>
</dbReference>
<feature type="chain" id="PRO_5045888587" evidence="1">
    <location>
        <begin position="24"/>
        <end position="306"/>
    </location>
</feature>
<gene>
    <name evidence="2" type="ORF">ACFO1V_03960</name>
</gene>
<keyword evidence="2" id="KW-0378">Hydrolase</keyword>
<evidence type="ECO:0000313" key="2">
    <source>
        <dbReference type="EMBL" id="MFC4624383.1"/>
    </source>
</evidence>
<comment type="caution">
    <text evidence="2">The sequence shown here is derived from an EMBL/GenBank/DDBJ whole genome shotgun (WGS) entry which is preliminary data.</text>
</comment>